<sequence>MQDRITDPFDSFIVAPSQDPFYEWGLFSSRTSENGWSFYKKRPYEILLLPGYTIPEALNRRSRDAVYYDGEVSEPVVVLDGYSLDAMFEAVRICLDPLGQSEFIKVRNVETGDYEKDPRPQIYLRHVKPKLIPDYDKPYWPEHHKYYLDLRNWIQYNMLRNEKLDGKLSSKEISSLRQTVNIYNMGHSDAEMRNEERFQVDSDRRLVLDKKWWSEIYPGIDKRIIYARDVLMKAKHDEERRQRHARILAERAAEAERAQKGFFRRLLGF</sequence>
<organism evidence="1 2">
    <name type="scientific">Sedimentimonas flavescens</name>
    <dbReference type="NCBI Taxonomy" id="2851012"/>
    <lineage>
        <taxon>Bacteria</taxon>
        <taxon>Pseudomonadati</taxon>
        <taxon>Pseudomonadota</taxon>
        <taxon>Alphaproteobacteria</taxon>
        <taxon>Rhodobacterales</taxon>
        <taxon>Rhodobacter group</taxon>
        <taxon>Sedimentimonas</taxon>
    </lineage>
</organism>
<name>A0ABT2ZZ80_9RHOB</name>
<evidence type="ECO:0000313" key="1">
    <source>
        <dbReference type="EMBL" id="MCV2879056.1"/>
    </source>
</evidence>
<reference evidence="1 2" key="1">
    <citation type="submission" date="2022-10" db="EMBL/GenBank/DDBJ databases">
        <title>Sinirhodobacter sp. nov., isolated from ocean surface sediments.</title>
        <authorList>
            <person name="He W."/>
            <person name="Wang L."/>
            <person name="Zhang D.-F."/>
        </authorList>
    </citation>
    <scope>NUCLEOTIDE SEQUENCE [LARGE SCALE GENOMIC DNA]</scope>
    <source>
        <strain evidence="1 2">WL0115</strain>
    </source>
</reference>
<evidence type="ECO:0000313" key="2">
    <source>
        <dbReference type="Proteomes" id="UP001526166"/>
    </source>
</evidence>
<keyword evidence="2" id="KW-1185">Reference proteome</keyword>
<protein>
    <submittedName>
        <fullName evidence="1">Uncharacterized protein</fullName>
    </submittedName>
</protein>
<accession>A0ABT2ZZ80</accession>
<gene>
    <name evidence="1" type="ORF">OE699_09330</name>
</gene>
<dbReference type="EMBL" id="JAOWKW010000007">
    <property type="protein sequence ID" value="MCV2879056.1"/>
    <property type="molecule type" value="Genomic_DNA"/>
</dbReference>
<comment type="caution">
    <text evidence="1">The sequence shown here is derived from an EMBL/GenBank/DDBJ whole genome shotgun (WGS) entry which is preliminary data.</text>
</comment>
<dbReference type="Proteomes" id="UP001526166">
    <property type="component" value="Unassembled WGS sequence"/>
</dbReference>
<dbReference type="RefSeq" id="WP_263847822.1">
    <property type="nucleotide sequence ID" value="NZ_JAOWKW010000007.1"/>
</dbReference>
<proteinExistence type="predicted"/>